<dbReference type="InterPro" id="IPR011006">
    <property type="entry name" value="CheY-like_superfamily"/>
</dbReference>
<keyword evidence="5" id="KW-1185">Reference proteome</keyword>
<dbReference type="RefSeq" id="WP_146446188.1">
    <property type="nucleotide sequence ID" value="NZ_SJPR01000005.1"/>
</dbReference>
<dbReference type="PANTHER" id="PTHR44591">
    <property type="entry name" value="STRESS RESPONSE REGULATOR PROTEIN 1"/>
    <property type="match status" value="1"/>
</dbReference>
<dbReference type="InterPro" id="IPR050595">
    <property type="entry name" value="Bact_response_regulator"/>
</dbReference>
<dbReference type="PROSITE" id="PS50110">
    <property type="entry name" value="RESPONSE_REGULATORY"/>
    <property type="match status" value="1"/>
</dbReference>
<name>A0A5C6A7S9_9BACT</name>
<dbReference type="OrthoDB" id="9802066at2"/>
<dbReference type="Gene3D" id="3.40.50.2300">
    <property type="match status" value="1"/>
</dbReference>
<feature type="domain" description="Response regulatory" evidence="3">
    <location>
        <begin position="3"/>
        <end position="118"/>
    </location>
</feature>
<reference evidence="4 5" key="1">
    <citation type="submission" date="2019-02" db="EMBL/GenBank/DDBJ databases">
        <title>Deep-cultivation of Planctomycetes and their phenomic and genomic characterization uncovers novel biology.</title>
        <authorList>
            <person name="Wiegand S."/>
            <person name="Jogler M."/>
            <person name="Boedeker C."/>
            <person name="Pinto D."/>
            <person name="Vollmers J."/>
            <person name="Rivas-Marin E."/>
            <person name="Kohn T."/>
            <person name="Peeters S.H."/>
            <person name="Heuer A."/>
            <person name="Rast P."/>
            <person name="Oberbeckmann S."/>
            <person name="Bunk B."/>
            <person name="Jeske O."/>
            <person name="Meyerdierks A."/>
            <person name="Storesund J.E."/>
            <person name="Kallscheuer N."/>
            <person name="Luecker S."/>
            <person name="Lage O.M."/>
            <person name="Pohl T."/>
            <person name="Merkel B.J."/>
            <person name="Hornburger P."/>
            <person name="Mueller R.-W."/>
            <person name="Bruemmer F."/>
            <person name="Labrenz M."/>
            <person name="Spormann A.M."/>
            <person name="Op Den Camp H."/>
            <person name="Overmann J."/>
            <person name="Amann R."/>
            <person name="Jetten M.S.M."/>
            <person name="Mascher T."/>
            <person name="Medema M.H."/>
            <person name="Devos D.P."/>
            <person name="Kaster A.-K."/>
            <person name="Ovreas L."/>
            <person name="Rohde M."/>
            <person name="Galperin M.Y."/>
            <person name="Jogler C."/>
        </authorList>
    </citation>
    <scope>NUCLEOTIDE SEQUENCE [LARGE SCALE GENOMIC DNA]</scope>
    <source>
        <strain evidence="4 5">Pla108</strain>
    </source>
</reference>
<dbReference type="EMBL" id="SJPR01000005">
    <property type="protein sequence ID" value="TWT95348.1"/>
    <property type="molecule type" value="Genomic_DNA"/>
</dbReference>
<feature type="modified residue" description="4-aspartylphosphate" evidence="2">
    <location>
        <position position="52"/>
    </location>
</feature>
<dbReference type="Proteomes" id="UP000317421">
    <property type="component" value="Unassembled WGS sequence"/>
</dbReference>
<evidence type="ECO:0000313" key="4">
    <source>
        <dbReference type="EMBL" id="TWT95348.1"/>
    </source>
</evidence>
<evidence type="ECO:0000256" key="1">
    <source>
        <dbReference type="ARBA" id="ARBA00022553"/>
    </source>
</evidence>
<evidence type="ECO:0000259" key="3">
    <source>
        <dbReference type="PROSITE" id="PS50110"/>
    </source>
</evidence>
<proteinExistence type="predicted"/>
<dbReference type="Pfam" id="PF00072">
    <property type="entry name" value="Response_reg"/>
    <property type="match status" value="1"/>
</dbReference>
<dbReference type="SMART" id="SM00448">
    <property type="entry name" value="REC"/>
    <property type="match status" value="1"/>
</dbReference>
<organism evidence="4 5">
    <name type="scientific">Botrimarina colliarenosi</name>
    <dbReference type="NCBI Taxonomy" id="2528001"/>
    <lineage>
        <taxon>Bacteria</taxon>
        <taxon>Pseudomonadati</taxon>
        <taxon>Planctomycetota</taxon>
        <taxon>Planctomycetia</taxon>
        <taxon>Pirellulales</taxon>
        <taxon>Lacipirellulaceae</taxon>
        <taxon>Botrimarina</taxon>
    </lineage>
</organism>
<dbReference type="SUPFAM" id="SSF52172">
    <property type="entry name" value="CheY-like"/>
    <property type="match status" value="1"/>
</dbReference>
<comment type="caution">
    <text evidence="4">The sequence shown here is derived from an EMBL/GenBank/DDBJ whole genome shotgun (WGS) entry which is preliminary data.</text>
</comment>
<protein>
    <submittedName>
        <fullName evidence="4">Photosynthetic apparatus regulatory protein RegA</fullName>
    </submittedName>
</protein>
<keyword evidence="1 2" id="KW-0597">Phosphoprotein</keyword>
<sequence>MFNILLVDDDALVLKSVSRALNFIYYVATAYSVTEAETLLAGASPFRVVVTDIRMPGDDGFKLLERCGPKYPDTRFIVLSGCQDVATVRRIEASPYVFRFLQKPASVSDIATAMIDARRSLGLDEDPTPAFEVTGSISY</sequence>
<evidence type="ECO:0000256" key="2">
    <source>
        <dbReference type="PROSITE-ProRule" id="PRU00169"/>
    </source>
</evidence>
<evidence type="ECO:0000313" key="5">
    <source>
        <dbReference type="Proteomes" id="UP000317421"/>
    </source>
</evidence>
<dbReference type="InterPro" id="IPR001789">
    <property type="entry name" value="Sig_transdc_resp-reg_receiver"/>
</dbReference>
<dbReference type="GO" id="GO:0000160">
    <property type="term" value="P:phosphorelay signal transduction system"/>
    <property type="evidence" value="ECO:0007669"/>
    <property type="project" value="InterPro"/>
</dbReference>
<dbReference type="AlphaFoldDB" id="A0A5C6A7S9"/>
<dbReference type="PANTHER" id="PTHR44591:SF3">
    <property type="entry name" value="RESPONSE REGULATORY DOMAIN-CONTAINING PROTEIN"/>
    <property type="match status" value="1"/>
</dbReference>
<accession>A0A5C6A7S9</accession>
<gene>
    <name evidence="4" type="primary">regA_2</name>
    <name evidence="4" type="ORF">Pla108_34940</name>
</gene>